<dbReference type="AlphaFoldDB" id="A0A4Q7W0Q7"/>
<name>A0A4Q7W0Q7_9BURK</name>
<sequence length="310" mass="33202">MNSKNIARTSAIGGSGSGLRQQARSVGALALALALGLPLGAAAQVPFATPEQAADALIEAVATRDQVAMPRLLGKDWRQLMPPEGVSADDREIFLDKARQTRTVNVTGGRGELVVGADAWPLPIPLVQGKDGQWRFDPRGGREAIVARTIGSNELSAMQAALAYIDAQREYAQADRNGDGMLEYAQKLVSSPGQRDGLIWSTSLDDESPMGEAFAPSRPGEGYHGYRFKILNGQGSNAKGGARSYLIGKRMSNGYALLAWPVSYGKTGVMSFMVNQDGQLFERDLGPKTSEAAASIKRFDPDKNWHATKP</sequence>
<dbReference type="Proteomes" id="UP000293671">
    <property type="component" value="Unassembled WGS sequence"/>
</dbReference>
<gene>
    <name evidence="1" type="ORF">EV670_0800</name>
</gene>
<accession>A0A4Q7W0Q7</accession>
<dbReference type="EMBL" id="SHKP01000004">
    <property type="protein sequence ID" value="RZU02771.1"/>
    <property type="molecule type" value="Genomic_DNA"/>
</dbReference>
<dbReference type="Pfam" id="PF11453">
    <property type="entry name" value="DUF2950"/>
    <property type="match status" value="1"/>
</dbReference>
<keyword evidence="2" id="KW-1185">Reference proteome</keyword>
<protein>
    <submittedName>
        <fullName evidence="1">DUF2950 family protein</fullName>
    </submittedName>
</protein>
<dbReference type="OrthoDB" id="108782at2"/>
<dbReference type="InterPro" id="IPR021556">
    <property type="entry name" value="DUF2950"/>
</dbReference>
<evidence type="ECO:0000313" key="1">
    <source>
        <dbReference type="EMBL" id="RZU02771.1"/>
    </source>
</evidence>
<organism evidence="1 2">
    <name type="scientific">Rivibacter subsaxonicus</name>
    <dbReference type="NCBI Taxonomy" id="457575"/>
    <lineage>
        <taxon>Bacteria</taxon>
        <taxon>Pseudomonadati</taxon>
        <taxon>Pseudomonadota</taxon>
        <taxon>Betaproteobacteria</taxon>
        <taxon>Burkholderiales</taxon>
        <taxon>Rivibacter</taxon>
    </lineage>
</organism>
<dbReference type="RefSeq" id="WP_130430502.1">
    <property type="nucleotide sequence ID" value="NZ_SHKP01000004.1"/>
</dbReference>
<reference evidence="1 2" key="1">
    <citation type="submission" date="2019-02" db="EMBL/GenBank/DDBJ databases">
        <title>Genomic Encyclopedia of Type Strains, Phase IV (KMG-IV): sequencing the most valuable type-strain genomes for metagenomic binning, comparative biology and taxonomic classification.</title>
        <authorList>
            <person name="Goeker M."/>
        </authorList>
    </citation>
    <scope>NUCLEOTIDE SEQUENCE [LARGE SCALE GENOMIC DNA]</scope>
    <source>
        <strain evidence="1 2">DSM 19570</strain>
    </source>
</reference>
<evidence type="ECO:0000313" key="2">
    <source>
        <dbReference type="Proteomes" id="UP000293671"/>
    </source>
</evidence>
<proteinExistence type="predicted"/>
<comment type="caution">
    <text evidence="1">The sequence shown here is derived from an EMBL/GenBank/DDBJ whole genome shotgun (WGS) entry which is preliminary data.</text>
</comment>